<feature type="region of interest" description="Disordered" evidence="1">
    <location>
        <begin position="125"/>
        <end position="200"/>
    </location>
</feature>
<organism evidence="2 3">
    <name type="scientific">Monodelphis domestica</name>
    <name type="common">Gray short-tailed opossum</name>
    <dbReference type="NCBI Taxonomy" id="13616"/>
    <lineage>
        <taxon>Eukaryota</taxon>
        <taxon>Metazoa</taxon>
        <taxon>Chordata</taxon>
        <taxon>Craniata</taxon>
        <taxon>Vertebrata</taxon>
        <taxon>Euteleostomi</taxon>
        <taxon>Mammalia</taxon>
        <taxon>Metatheria</taxon>
        <taxon>Didelphimorphia</taxon>
        <taxon>Didelphidae</taxon>
        <taxon>Monodelphis</taxon>
    </lineage>
</organism>
<feature type="compositionally biased region" description="Basic and acidic residues" evidence="1">
    <location>
        <begin position="8"/>
        <end position="18"/>
    </location>
</feature>
<dbReference type="GeneID" id="103096141"/>
<name>K7E1V1_MONDO</name>
<dbReference type="InParanoid" id="K7E1V1"/>
<dbReference type="RefSeq" id="XP_016284135.1">
    <property type="nucleotide sequence ID" value="XM_016428649.2"/>
</dbReference>
<dbReference type="HOGENOM" id="CLU_492542_0_0_1"/>
<accession>K7E1V1</accession>
<reference evidence="2 3" key="1">
    <citation type="journal article" date="2007" name="Nature">
        <title>Genome of the marsupial Monodelphis domestica reveals innovation in non-coding sequences.</title>
        <authorList>
            <person name="Mikkelsen T.S."/>
            <person name="Wakefield M.J."/>
            <person name="Aken B."/>
            <person name="Amemiya C.T."/>
            <person name="Chang J.L."/>
            <person name="Duke S."/>
            <person name="Garber M."/>
            <person name="Gentles A.J."/>
            <person name="Goodstadt L."/>
            <person name="Heger A."/>
            <person name="Jurka J."/>
            <person name="Kamal M."/>
            <person name="Mauceli E."/>
            <person name="Searle S.M."/>
            <person name="Sharpe T."/>
            <person name="Baker M.L."/>
            <person name="Batzer M.A."/>
            <person name="Benos P.V."/>
            <person name="Belov K."/>
            <person name="Clamp M."/>
            <person name="Cook A."/>
            <person name="Cuff J."/>
            <person name="Das R."/>
            <person name="Davidow L."/>
            <person name="Deakin J.E."/>
            <person name="Fazzari M.J."/>
            <person name="Glass J.L."/>
            <person name="Grabherr M."/>
            <person name="Greally J.M."/>
            <person name="Gu W."/>
            <person name="Hore T.A."/>
            <person name="Huttley G.A."/>
            <person name="Kleber M."/>
            <person name="Jirtle R.L."/>
            <person name="Koina E."/>
            <person name="Lee J.T."/>
            <person name="Mahony S."/>
            <person name="Marra M.A."/>
            <person name="Miller R.D."/>
            <person name="Nicholls R.D."/>
            <person name="Oda M."/>
            <person name="Papenfuss A.T."/>
            <person name="Parra Z.E."/>
            <person name="Pollock D.D."/>
            <person name="Ray D.A."/>
            <person name="Schein J.E."/>
            <person name="Speed T.P."/>
            <person name="Thompson K."/>
            <person name="VandeBerg J.L."/>
            <person name="Wade C.M."/>
            <person name="Walker J.A."/>
            <person name="Waters P.D."/>
            <person name="Webber C."/>
            <person name="Weidman J.R."/>
            <person name="Xie X."/>
            <person name="Zody M.C."/>
            <person name="Baldwin J."/>
            <person name="Abdouelleil A."/>
            <person name="Abdulkadir J."/>
            <person name="Abebe A."/>
            <person name="Abera B."/>
            <person name="Abreu J."/>
            <person name="Acer S.C."/>
            <person name="Aftuck L."/>
            <person name="Alexander A."/>
            <person name="An P."/>
            <person name="Anderson E."/>
            <person name="Anderson S."/>
            <person name="Arachi H."/>
            <person name="Azer M."/>
            <person name="Bachantsang P."/>
            <person name="Barry A."/>
            <person name="Bayul T."/>
            <person name="Berlin A."/>
            <person name="Bessette D."/>
            <person name="Bloom T."/>
            <person name="Bloom T."/>
            <person name="Boguslavskiy L."/>
            <person name="Bonnet C."/>
            <person name="Boukhgalter B."/>
            <person name="Bourzgui I."/>
            <person name="Brown A."/>
            <person name="Cahill P."/>
            <person name="Channer S."/>
            <person name="Cheshatsang Y."/>
            <person name="Chuda L."/>
            <person name="Citroen M."/>
            <person name="Collymore A."/>
            <person name="Cooke P."/>
            <person name="Costello M."/>
            <person name="D'Aco K."/>
            <person name="Daza R."/>
            <person name="De Haan G."/>
            <person name="DeGray S."/>
            <person name="DeMaso C."/>
            <person name="Dhargay N."/>
            <person name="Dooley K."/>
            <person name="Dooley E."/>
            <person name="Doricent M."/>
            <person name="Dorje P."/>
            <person name="Dorjee K."/>
            <person name="Dupes A."/>
            <person name="Elong R."/>
            <person name="Falk J."/>
            <person name="Farina A."/>
            <person name="Faro S."/>
            <person name="Ferguson D."/>
            <person name="Fisher S."/>
            <person name="Foley C.D."/>
            <person name="Franke A."/>
            <person name="Friedrich D."/>
            <person name="Gadbois L."/>
            <person name="Gearin G."/>
            <person name="Gearin C.R."/>
            <person name="Giannoukos G."/>
            <person name="Goode T."/>
            <person name="Graham J."/>
            <person name="Grandbois E."/>
            <person name="Grewal S."/>
            <person name="Gyaltsen K."/>
            <person name="Hafez N."/>
            <person name="Hagos B."/>
            <person name="Hall J."/>
            <person name="Henson C."/>
            <person name="Hollinger A."/>
            <person name="Honan T."/>
            <person name="Huard M.D."/>
            <person name="Hughes L."/>
            <person name="Hurhula B."/>
            <person name="Husby M.E."/>
            <person name="Kamat A."/>
            <person name="Kanga B."/>
            <person name="Kashin S."/>
            <person name="Khazanovich D."/>
            <person name="Kisner P."/>
            <person name="Lance K."/>
            <person name="Lara M."/>
            <person name="Lee W."/>
            <person name="Lennon N."/>
            <person name="Letendre F."/>
            <person name="LeVine R."/>
            <person name="Lipovsky A."/>
            <person name="Liu X."/>
            <person name="Liu J."/>
            <person name="Liu S."/>
            <person name="Lokyitsang T."/>
            <person name="Lokyitsang Y."/>
            <person name="Lubonja R."/>
            <person name="Lui A."/>
            <person name="MacDonald P."/>
            <person name="Magnisalis V."/>
            <person name="Maru K."/>
            <person name="Matthews C."/>
            <person name="McCusker W."/>
            <person name="McDonough S."/>
            <person name="Mehta T."/>
            <person name="Meldrim J."/>
            <person name="Meneus L."/>
            <person name="Mihai O."/>
            <person name="Mihalev A."/>
            <person name="Mihova T."/>
            <person name="Mittelman R."/>
            <person name="Mlenga V."/>
            <person name="Montmayeur A."/>
            <person name="Mulrain L."/>
            <person name="Navidi A."/>
            <person name="Naylor J."/>
            <person name="Negash T."/>
            <person name="Nguyen T."/>
            <person name="Nguyen N."/>
            <person name="Nicol R."/>
            <person name="Norbu C."/>
            <person name="Norbu N."/>
            <person name="Novod N."/>
            <person name="O'Neill B."/>
            <person name="Osman S."/>
            <person name="Markiewicz E."/>
            <person name="Oyono O.L."/>
            <person name="Patti C."/>
            <person name="Phunkhang P."/>
            <person name="Pierre F."/>
            <person name="Priest M."/>
            <person name="Raghuraman S."/>
            <person name="Rege F."/>
            <person name="Reyes R."/>
            <person name="Rise C."/>
            <person name="Rogov P."/>
            <person name="Ross K."/>
            <person name="Ryan E."/>
            <person name="Settipalli S."/>
            <person name="Shea T."/>
            <person name="Sherpa N."/>
            <person name="Shi L."/>
            <person name="Shih D."/>
            <person name="Sparrow T."/>
            <person name="Spaulding J."/>
            <person name="Stalker J."/>
            <person name="Stange-Thomann N."/>
            <person name="Stavropoulos S."/>
            <person name="Stone C."/>
            <person name="Strader C."/>
            <person name="Tesfaye S."/>
            <person name="Thomson T."/>
            <person name="Thoulutsang Y."/>
            <person name="Thoulutsang D."/>
            <person name="Topham K."/>
            <person name="Topping I."/>
            <person name="Tsamla T."/>
            <person name="Vassiliev H."/>
            <person name="Vo A."/>
            <person name="Wangchuk T."/>
            <person name="Wangdi T."/>
            <person name="Weiand M."/>
            <person name="Wilkinson J."/>
            <person name="Wilson A."/>
            <person name="Yadav S."/>
            <person name="Young G."/>
            <person name="Yu Q."/>
            <person name="Zembek L."/>
            <person name="Zhong D."/>
            <person name="Zimmer A."/>
            <person name="Zwirko Z."/>
            <person name="Jaffe D.B."/>
            <person name="Alvarez P."/>
            <person name="Brockman W."/>
            <person name="Butler J."/>
            <person name="Chin C."/>
            <person name="Gnerre S."/>
            <person name="MacCallum I."/>
            <person name="Graves J.A."/>
            <person name="Ponting C.P."/>
            <person name="Breen M."/>
            <person name="Samollow P.B."/>
            <person name="Lander E.S."/>
            <person name="Lindblad-Toh K."/>
        </authorList>
    </citation>
    <scope>NUCLEOTIDE SEQUENCE [LARGE SCALE GENOMIC DNA]</scope>
</reference>
<dbReference type="Ensembl" id="ENSMODT00000042857.2">
    <property type="protein sequence ID" value="ENSMODP00000039752.1"/>
    <property type="gene ID" value="ENSMODG00000028292.2"/>
</dbReference>
<dbReference type="InterPro" id="IPR040879">
    <property type="entry name" value="Spt46-like"/>
</dbReference>
<dbReference type="RefSeq" id="XP_056666133.1">
    <property type="nucleotide sequence ID" value="XM_056810155.1"/>
</dbReference>
<dbReference type="PANTHER" id="PTHR33517:SF2">
    <property type="entry name" value="PROTEIN FAM170B"/>
    <property type="match status" value="1"/>
</dbReference>
<feature type="region of interest" description="Disordered" evidence="1">
    <location>
        <begin position="507"/>
        <end position="553"/>
    </location>
</feature>
<dbReference type="OMA" id="EAQHHHR"/>
<reference evidence="2" key="2">
    <citation type="submission" date="2025-08" db="UniProtKB">
        <authorList>
            <consortium name="Ensembl"/>
        </authorList>
    </citation>
    <scope>IDENTIFICATION</scope>
</reference>
<sequence>MKHHSEHPKKQLQEKRASAETSEATDKAPNSPKPGPSAPKDLALTPIFNDKEVEKREDSSSSSPYFVYEKPHNTTTRKIDSDDTCYSCAYYARVRTVKGVAIKWHTSDGFRAIGKKPQMYEAEVSGETTIGSPPTSSVTTMRQDVETSPSEEDPCEIKMKEIDFQSSQNTEDNSYEDPSEDETAGPSHKEDEERPRVATPDWLVTTDKGFRCLACCRVFLTLEALMEHARYGVKEGFSCRVFNEAMLEMRCNQEKKREHRWRQAEIRRHQIETWKQNVHNWRHRLDSGHHQDPQFNQAQVRHHHLETWHRQAQARRQRIQTHFNQLRVQHQQESQCHQESQFNQLRAQYRQQESQHYQVQNRYHRPEALHHRPENQIQEGLNRCHQLEIWNNQAQAWRRRLEIVRRHRETQLQQAEVRHRRLENWCHQARARRLRLEAQRHQREARHIIEAQHHHRESQINNTQIRYHQLESIHHLRETRFYPGGVWNQVEIRHSPQLQAQLHRTETMNDQQEAQLHQAAEEQHRARETHRHQARAQHRRSMARHHQARVQRR</sequence>
<feature type="compositionally biased region" description="Acidic residues" evidence="1">
    <location>
        <begin position="173"/>
        <end position="183"/>
    </location>
</feature>
<evidence type="ECO:0000313" key="2">
    <source>
        <dbReference type="Ensembl" id="ENSMODP00000039752.1"/>
    </source>
</evidence>
<dbReference type="Pfam" id="PF17734">
    <property type="entry name" value="Spt46"/>
    <property type="match status" value="1"/>
</dbReference>
<evidence type="ECO:0000313" key="3">
    <source>
        <dbReference type="Proteomes" id="UP000002280"/>
    </source>
</evidence>
<dbReference type="RefSeq" id="XP_007479961.1">
    <property type="nucleotide sequence ID" value="XM_007479899.3"/>
</dbReference>
<feature type="compositionally biased region" description="Basic and acidic residues" evidence="1">
    <location>
        <begin position="69"/>
        <end position="79"/>
    </location>
</feature>
<dbReference type="RefSeq" id="XP_007479958.1">
    <property type="nucleotide sequence ID" value="XM_007479896.3"/>
</dbReference>
<dbReference type="RefSeq" id="XP_056666131.1">
    <property type="nucleotide sequence ID" value="XM_056810153.1"/>
</dbReference>
<dbReference type="Proteomes" id="UP000002280">
    <property type="component" value="Chromosome 1"/>
</dbReference>
<dbReference type="PANTHER" id="PTHR33517">
    <property type="entry name" value="PROTEIN FAM170B-RELATED"/>
    <property type="match status" value="1"/>
</dbReference>
<reference evidence="2" key="3">
    <citation type="submission" date="2025-09" db="UniProtKB">
        <authorList>
            <consortium name="Ensembl"/>
        </authorList>
    </citation>
    <scope>IDENTIFICATION</scope>
</reference>
<feature type="compositionally biased region" description="Basic and acidic residues" evidence="1">
    <location>
        <begin position="49"/>
        <end position="59"/>
    </location>
</feature>
<dbReference type="OrthoDB" id="9447948at2759"/>
<dbReference type="Bgee" id="ENSMODG00000028292">
    <property type="expression patterns" value="Expressed in spermatocyte and 2 other cell types or tissues"/>
</dbReference>
<dbReference type="GeneTree" id="ENSGT00940000162512"/>
<protein>
    <submittedName>
        <fullName evidence="2">Protein FAM170B-like</fullName>
    </submittedName>
</protein>
<keyword evidence="3" id="KW-1185">Reference proteome</keyword>
<dbReference type="KEGG" id="mdo:103096141"/>
<feature type="region of interest" description="Disordered" evidence="1">
    <location>
        <begin position="1"/>
        <end position="79"/>
    </location>
</feature>
<gene>
    <name evidence="2" type="primary">LOC103096141</name>
</gene>
<proteinExistence type="predicted"/>
<evidence type="ECO:0000256" key="1">
    <source>
        <dbReference type="SAM" id="MobiDB-lite"/>
    </source>
</evidence>
<feature type="compositionally biased region" description="Basic residues" evidence="1">
    <location>
        <begin position="527"/>
        <end position="553"/>
    </location>
</feature>
<dbReference type="STRING" id="13616.ENSMODP00000039752"/>
<feature type="compositionally biased region" description="Basic and acidic residues" evidence="1">
    <location>
        <begin position="187"/>
        <end position="196"/>
    </location>
</feature>
<dbReference type="RefSeq" id="XP_007479959.1">
    <property type="nucleotide sequence ID" value="XM_007479897.3"/>
</dbReference>
<dbReference type="RefSeq" id="XP_007479960.1">
    <property type="nucleotide sequence ID" value="XM_007479898.3"/>
</dbReference>
<dbReference type="RefSeq" id="XP_056666134.1">
    <property type="nucleotide sequence ID" value="XM_056810156.1"/>
</dbReference>
<dbReference type="eggNOG" id="ENOG502TH7F">
    <property type="taxonomic scope" value="Eukaryota"/>
</dbReference>
<feature type="compositionally biased region" description="Polar residues" evidence="1">
    <location>
        <begin position="126"/>
        <end position="148"/>
    </location>
</feature>
<dbReference type="AlphaFoldDB" id="K7E1V1"/>
<dbReference type="GO" id="GO:0009566">
    <property type="term" value="P:fertilization"/>
    <property type="evidence" value="ECO:0000318"/>
    <property type="project" value="GO_Central"/>
</dbReference>